<evidence type="ECO:0000313" key="2">
    <source>
        <dbReference type="EMBL" id="KLO04515.1"/>
    </source>
</evidence>
<feature type="region of interest" description="Disordered" evidence="1">
    <location>
        <begin position="199"/>
        <end position="232"/>
    </location>
</feature>
<dbReference type="AlphaFoldDB" id="A0A0H2QY75"/>
<dbReference type="InParanoid" id="A0A0H2QY75"/>
<dbReference type="Proteomes" id="UP000053477">
    <property type="component" value="Unassembled WGS sequence"/>
</dbReference>
<gene>
    <name evidence="2" type="ORF">SCHPADRAFT_896973</name>
</gene>
<reference evidence="2 3" key="1">
    <citation type="submission" date="2015-04" db="EMBL/GenBank/DDBJ databases">
        <title>Complete genome sequence of Schizopora paradoxa KUC8140, a cosmopolitan wood degrader in East Asia.</title>
        <authorList>
            <consortium name="DOE Joint Genome Institute"/>
            <person name="Min B."/>
            <person name="Park H."/>
            <person name="Jang Y."/>
            <person name="Kim J.-J."/>
            <person name="Kim K.H."/>
            <person name="Pangilinan J."/>
            <person name="Lipzen A."/>
            <person name="Riley R."/>
            <person name="Grigoriev I.V."/>
            <person name="Spatafora J.W."/>
            <person name="Choi I.-G."/>
        </authorList>
    </citation>
    <scope>NUCLEOTIDE SEQUENCE [LARGE SCALE GENOMIC DNA]</scope>
    <source>
        <strain evidence="2 3">KUC8140</strain>
    </source>
</reference>
<evidence type="ECO:0000256" key="1">
    <source>
        <dbReference type="SAM" id="MobiDB-lite"/>
    </source>
</evidence>
<evidence type="ECO:0000313" key="3">
    <source>
        <dbReference type="Proteomes" id="UP000053477"/>
    </source>
</evidence>
<dbReference type="EMBL" id="KQ086515">
    <property type="protein sequence ID" value="KLO04515.1"/>
    <property type="molecule type" value="Genomic_DNA"/>
</dbReference>
<feature type="region of interest" description="Disordered" evidence="1">
    <location>
        <begin position="477"/>
        <end position="504"/>
    </location>
</feature>
<organism evidence="2 3">
    <name type="scientific">Schizopora paradoxa</name>
    <dbReference type="NCBI Taxonomy" id="27342"/>
    <lineage>
        <taxon>Eukaryota</taxon>
        <taxon>Fungi</taxon>
        <taxon>Dikarya</taxon>
        <taxon>Basidiomycota</taxon>
        <taxon>Agaricomycotina</taxon>
        <taxon>Agaricomycetes</taxon>
        <taxon>Hymenochaetales</taxon>
        <taxon>Schizoporaceae</taxon>
        <taxon>Schizopora</taxon>
    </lineage>
</organism>
<name>A0A0H2QY75_9AGAM</name>
<sequence length="584" mass="64615">MIEEGVSNEVDERVLRWQARRTHSAGNDLAAARLRADRLARPLSKHTVDAKFGRANGTGKISRTSRELATAAVRVRNIPPTHDGDPVATATFALISKVSQASKRAYLRRRRNKNTAAVTFDHSVRRIGRGSLGSCAGHLMALKARDEEGNAYASSLLRLLQQGETGESGGKHLASRAFDTARRAQGSGTTMKLRAPRTTFDGQKRRDIGAVTSSTSVSGPPARAEQDASDRRSHQLRKCITPGEKNANSRQKCEFGVGEFDRDAWDMRSEIPISRTSIWECTSSCTSIKPPNDFQKHRTQRLQKPCASNFHSDASAVDQTRPGGDEDVSLGKNWTDDRCDSKLTENNTHTWPLKLKQRDIYLESLSKGRGIKMLCGEPLDEQGGYLWVMWWGASRRDGVKRWDEGEMKVMVNDKKALKITCCPNPPIEGSKITQELRSVLFFSSSMLQAFGGRKEFISNESATRRTERKHRLRESACQQASAGDAALRTHGPCPSQFGGSERRDASRRVNLLLTATMTPSTRSLCLSRIAPKGKRVSGRSQTSASGYADGTTSLLSALDFSRQPLTFQRHYETEFNSADFALPP</sequence>
<proteinExistence type="predicted"/>
<protein>
    <submittedName>
        <fullName evidence="2">Uncharacterized protein</fullName>
    </submittedName>
</protein>
<accession>A0A0H2QY75</accession>
<keyword evidence="3" id="KW-1185">Reference proteome</keyword>